<gene>
    <name evidence="2" type="ORF">ATANTOWER_013716</name>
</gene>
<feature type="non-terminal residue" evidence="2">
    <location>
        <position position="1"/>
    </location>
</feature>
<protein>
    <submittedName>
        <fullName evidence="2">Uncharacterized protein</fullName>
    </submittedName>
</protein>
<evidence type="ECO:0000256" key="1">
    <source>
        <dbReference type="SAM" id="MobiDB-lite"/>
    </source>
</evidence>
<organism evidence="2 3">
    <name type="scientific">Ataeniobius toweri</name>
    <dbReference type="NCBI Taxonomy" id="208326"/>
    <lineage>
        <taxon>Eukaryota</taxon>
        <taxon>Metazoa</taxon>
        <taxon>Chordata</taxon>
        <taxon>Craniata</taxon>
        <taxon>Vertebrata</taxon>
        <taxon>Euteleostomi</taxon>
        <taxon>Actinopterygii</taxon>
        <taxon>Neopterygii</taxon>
        <taxon>Teleostei</taxon>
        <taxon>Neoteleostei</taxon>
        <taxon>Acanthomorphata</taxon>
        <taxon>Ovalentaria</taxon>
        <taxon>Atherinomorphae</taxon>
        <taxon>Cyprinodontiformes</taxon>
        <taxon>Goodeidae</taxon>
        <taxon>Ataeniobius</taxon>
    </lineage>
</organism>
<feature type="region of interest" description="Disordered" evidence="1">
    <location>
        <begin position="38"/>
        <end position="68"/>
    </location>
</feature>
<keyword evidence="3" id="KW-1185">Reference proteome</keyword>
<dbReference type="Proteomes" id="UP001345963">
    <property type="component" value="Unassembled WGS sequence"/>
</dbReference>
<name>A0ABU7B6I5_9TELE</name>
<accession>A0ABU7B6I5</accession>
<evidence type="ECO:0000313" key="3">
    <source>
        <dbReference type="Proteomes" id="UP001345963"/>
    </source>
</evidence>
<evidence type="ECO:0000313" key="2">
    <source>
        <dbReference type="EMBL" id="MED6246162.1"/>
    </source>
</evidence>
<dbReference type="EMBL" id="JAHUTI010042214">
    <property type="protein sequence ID" value="MED6246162.1"/>
    <property type="molecule type" value="Genomic_DNA"/>
</dbReference>
<sequence length="109" mass="12138">CLQGSMFLCACVCANVPMPLIHQQVPVWSHAHRAVGSSRYGQNERKADGRRVTECTQQKRASDGEKTMKKKNNIKSLGWIPVLLSVVPLHTVLLSLTKCMEGDVQNYSQ</sequence>
<reference evidence="2 3" key="1">
    <citation type="submission" date="2021-07" db="EMBL/GenBank/DDBJ databases">
        <authorList>
            <person name="Palmer J.M."/>
        </authorList>
    </citation>
    <scope>NUCLEOTIDE SEQUENCE [LARGE SCALE GENOMIC DNA]</scope>
    <source>
        <strain evidence="2 3">AT_MEX2019</strain>
        <tissue evidence="2">Muscle</tissue>
    </source>
</reference>
<proteinExistence type="predicted"/>
<comment type="caution">
    <text evidence="2">The sequence shown here is derived from an EMBL/GenBank/DDBJ whole genome shotgun (WGS) entry which is preliminary data.</text>
</comment>
<feature type="compositionally biased region" description="Basic and acidic residues" evidence="1">
    <location>
        <begin position="42"/>
        <end position="53"/>
    </location>
</feature>